<dbReference type="Proteomes" id="UP000481033">
    <property type="component" value="Unassembled WGS sequence"/>
</dbReference>
<dbReference type="NCBIfam" id="NF047703">
    <property type="entry name" value="slr1658_superfam"/>
    <property type="match status" value="1"/>
</dbReference>
<evidence type="ECO:0000313" key="2">
    <source>
        <dbReference type="Proteomes" id="UP000481033"/>
    </source>
</evidence>
<dbReference type="EMBL" id="QXHD01000004">
    <property type="protein sequence ID" value="NEZ57442.1"/>
    <property type="molecule type" value="Genomic_DNA"/>
</dbReference>
<evidence type="ECO:0000313" key="1">
    <source>
        <dbReference type="EMBL" id="NEZ57442.1"/>
    </source>
</evidence>
<dbReference type="InterPro" id="IPR058084">
    <property type="entry name" value="Slr1658-like"/>
</dbReference>
<evidence type="ECO:0008006" key="3">
    <source>
        <dbReference type="Google" id="ProtNLM"/>
    </source>
</evidence>
<reference evidence="1 2" key="1">
    <citation type="journal article" date="2020" name="Microb. Ecol.">
        <title>Ecogenomics of the Marine Benthic Filamentous Cyanobacterium Adonisia.</title>
        <authorList>
            <person name="Walter J.M."/>
            <person name="Coutinho F.H."/>
            <person name="Leomil L."/>
            <person name="Hargreaves P.I."/>
            <person name="Campeao M.E."/>
            <person name="Vieira V.V."/>
            <person name="Silva B.S."/>
            <person name="Fistarol G.O."/>
            <person name="Salomon P.S."/>
            <person name="Sawabe T."/>
            <person name="Mino S."/>
            <person name="Hosokawa M."/>
            <person name="Miyashita H."/>
            <person name="Maruyama F."/>
            <person name="van Verk M.C."/>
            <person name="Dutilh B.E."/>
            <person name="Thompson C.C."/>
            <person name="Thompson F.L."/>
        </authorList>
    </citation>
    <scope>NUCLEOTIDE SEQUENCE [LARGE SCALE GENOMIC DNA]</scope>
    <source>
        <strain evidence="1 2">CCMR0081</strain>
    </source>
</reference>
<name>A0A6M0RNW2_9CYAN</name>
<keyword evidence="2" id="KW-1185">Reference proteome</keyword>
<accession>A0A6M0RNW2</accession>
<organism evidence="1 2">
    <name type="scientific">Adonisia turfae CCMR0081</name>
    <dbReference type="NCBI Taxonomy" id="2292702"/>
    <lineage>
        <taxon>Bacteria</taxon>
        <taxon>Bacillati</taxon>
        <taxon>Cyanobacteriota</taxon>
        <taxon>Adonisia</taxon>
        <taxon>Adonisia turfae</taxon>
    </lineage>
</organism>
<proteinExistence type="predicted"/>
<comment type="caution">
    <text evidence="1">The sequence shown here is derived from an EMBL/GenBank/DDBJ whole genome shotgun (WGS) entry which is preliminary data.</text>
</comment>
<gene>
    <name evidence="1" type="ORF">DXZ20_17525</name>
</gene>
<sequence>MSESFGQFASELHNENLCVKIDFPVELVKQRKFWPNSNLSAKFVSEYISIFFPIENARSEQLHRRTEITDAARYITNELLENAFKFSCTAAQQPVQMALYHYSDRLIITVTNTAHINNIDSFRSLIHDLTTLDLTELYVEHLEKNLDHENALSSGLGFITILINYNTKLGWKIEQNSPESDFFLVTTMAQLLYD</sequence>
<protein>
    <recommendedName>
        <fullName evidence="3">ATP-binding protein</fullName>
    </recommendedName>
</protein>
<dbReference type="AlphaFoldDB" id="A0A6M0RNW2"/>